<evidence type="ECO:0000313" key="1">
    <source>
        <dbReference type="EMBL" id="GAA2064617.1"/>
    </source>
</evidence>
<dbReference type="SUPFAM" id="SSF53335">
    <property type="entry name" value="S-adenosyl-L-methionine-dependent methyltransferases"/>
    <property type="match status" value="1"/>
</dbReference>
<dbReference type="EMBL" id="BAAAPE010000001">
    <property type="protein sequence ID" value="GAA2064617.1"/>
    <property type="molecule type" value="Genomic_DNA"/>
</dbReference>
<dbReference type="Proteomes" id="UP001500016">
    <property type="component" value="Unassembled WGS sequence"/>
</dbReference>
<name>A0ABN2VME3_9ACTN</name>
<reference evidence="1 2" key="1">
    <citation type="journal article" date="2019" name="Int. J. Syst. Evol. Microbiol.">
        <title>The Global Catalogue of Microorganisms (GCM) 10K type strain sequencing project: providing services to taxonomists for standard genome sequencing and annotation.</title>
        <authorList>
            <consortium name="The Broad Institute Genomics Platform"/>
            <consortium name="The Broad Institute Genome Sequencing Center for Infectious Disease"/>
            <person name="Wu L."/>
            <person name="Ma J."/>
        </authorList>
    </citation>
    <scope>NUCLEOTIDE SEQUENCE [LARGE SCALE GENOMIC DNA]</scope>
    <source>
        <strain evidence="1 2">JCM 15478</strain>
    </source>
</reference>
<comment type="caution">
    <text evidence="1">The sequence shown here is derived from an EMBL/GenBank/DDBJ whole genome shotgun (WGS) entry which is preliminary data.</text>
</comment>
<dbReference type="GO" id="GO:0008168">
    <property type="term" value="F:methyltransferase activity"/>
    <property type="evidence" value="ECO:0007669"/>
    <property type="project" value="UniProtKB-KW"/>
</dbReference>
<organism evidence="1 2">
    <name type="scientific">Streptomyces albiaxialis</name>
    <dbReference type="NCBI Taxonomy" id="329523"/>
    <lineage>
        <taxon>Bacteria</taxon>
        <taxon>Bacillati</taxon>
        <taxon>Actinomycetota</taxon>
        <taxon>Actinomycetes</taxon>
        <taxon>Kitasatosporales</taxon>
        <taxon>Streptomycetaceae</taxon>
        <taxon>Streptomyces</taxon>
    </lineage>
</organism>
<dbReference type="Pfam" id="PF13489">
    <property type="entry name" value="Methyltransf_23"/>
    <property type="match status" value="1"/>
</dbReference>
<sequence length="220" mass="23387">MPPIPTGSAEPADPRDIVRRGYDALAERYDEAFGSAAKYGPWLDELRGHLAPGSDVLDLGCGGGVPVARELAAAGHRVTGVDISPRQIARARERVPGAVFVEADLTDPAAFGPTPRSFDAVVCLYALIHVPEAEHPALLRRIAAWLRPGGRLLCTTGQDALTGSDPDWLGGGVPMWWSHPDAATSRAWLTEAGLDVVRQEFVPEGDGGHALFWARKAATA</sequence>
<dbReference type="InterPro" id="IPR029063">
    <property type="entry name" value="SAM-dependent_MTases_sf"/>
</dbReference>
<proteinExistence type="predicted"/>
<keyword evidence="1" id="KW-0489">Methyltransferase</keyword>
<keyword evidence="2" id="KW-1185">Reference proteome</keyword>
<gene>
    <name evidence="1" type="ORF">GCM10009801_09380</name>
</gene>
<dbReference type="Gene3D" id="3.40.50.150">
    <property type="entry name" value="Vaccinia Virus protein VP39"/>
    <property type="match status" value="1"/>
</dbReference>
<dbReference type="PANTHER" id="PTHR43861:SF1">
    <property type="entry name" value="TRANS-ACONITATE 2-METHYLTRANSFERASE"/>
    <property type="match status" value="1"/>
</dbReference>
<dbReference type="RefSeq" id="WP_344524185.1">
    <property type="nucleotide sequence ID" value="NZ_BAAAPE010000001.1"/>
</dbReference>
<keyword evidence="1" id="KW-0808">Transferase</keyword>
<dbReference type="GO" id="GO:0032259">
    <property type="term" value="P:methylation"/>
    <property type="evidence" value="ECO:0007669"/>
    <property type="project" value="UniProtKB-KW"/>
</dbReference>
<dbReference type="PANTHER" id="PTHR43861">
    <property type="entry name" value="TRANS-ACONITATE 2-METHYLTRANSFERASE-RELATED"/>
    <property type="match status" value="1"/>
</dbReference>
<protein>
    <submittedName>
        <fullName evidence="1">Class I SAM-dependent methyltransferase</fullName>
    </submittedName>
</protein>
<accession>A0ABN2VME3</accession>
<evidence type="ECO:0000313" key="2">
    <source>
        <dbReference type="Proteomes" id="UP001500016"/>
    </source>
</evidence>
<dbReference type="CDD" id="cd02440">
    <property type="entry name" value="AdoMet_MTases"/>
    <property type="match status" value="1"/>
</dbReference>